<evidence type="ECO:0000313" key="2">
    <source>
        <dbReference type="EMBL" id="AXJ12627.1"/>
    </source>
</evidence>
<dbReference type="InterPro" id="IPR007612">
    <property type="entry name" value="LOR"/>
</dbReference>
<dbReference type="SUPFAM" id="SSF54518">
    <property type="entry name" value="Tubby C-terminal domain-like"/>
    <property type="match status" value="1"/>
</dbReference>
<protein>
    <submittedName>
        <fullName evidence="2">Uncharacterized protein</fullName>
    </submittedName>
</protein>
<organism evidence="2 3">
    <name type="scientific">Streptococcus pluranimalium</name>
    <dbReference type="NCBI Taxonomy" id="82348"/>
    <lineage>
        <taxon>Bacteria</taxon>
        <taxon>Bacillati</taxon>
        <taxon>Bacillota</taxon>
        <taxon>Bacilli</taxon>
        <taxon>Lactobacillales</taxon>
        <taxon>Streptococcaceae</taxon>
        <taxon>Streptococcus</taxon>
    </lineage>
</organism>
<evidence type="ECO:0000313" key="3">
    <source>
        <dbReference type="Proteomes" id="UP000255411"/>
    </source>
</evidence>
<sequence length="151" mass="17022">MTSSLNEGGTAVFRPSFGGLVLFLGGNPMKTFQVKRKFLSLGDRFTIFDDLGLPSYQVEGSFLKIPKIFTISDMQGQEVSRIEKKPICFLPQFEVILADGTSFTIKKVLTFLKSRYHVQGLDMTVKGNIWDWDFSLEKSGQEIANISQNLR</sequence>
<evidence type="ECO:0000256" key="1">
    <source>
        <dbReference type="ARBA" id="ARBA00005437"/>
    </source>
</evidence>
<accession>A0A345VIS5</accession>
<dbReference type="AlphaFoldDB" id="A0A345VIS5"/>
<dbReference type="Pfam" id="PF04525">
    <property type="entry name" value="LOR"/>
    <property type="match status" value="1"/>
</dbReference>
<dbReference type="Proteomes" id="UP000255411">
    <property type="component" value="Chromosome"/>
</dbReference>
<dbReference type="EMBL" id="CP022601">
    <property type="protein sequence ID" value="AXJ12627.1"/>
    <property type="molecule type" value="Genomic_DNA"/>
</dbReference>
<dbReference type="Gene3D" id="2.40.160.200">
    <property type="entry name" value="LURP1-related"/>
    <property type="match status" value="1"/>
</dbReference>
<comment type="similarity">
    <text evidence="1">Belongs to the LOR family.</text>
</comment>
<name>A0A345VIS5_9STRE</name>
<gene>
    <name evidence="2" type="ORF">Sp14A_07000</name>
</gene>
<dbReference type="InterPro" id="IPR038595">
    <property type="entry name" value="LOR_sf"/>
</dbReference>
<reference evidence="2 3" key="1">
    <citation type="submission" date="2017-07" db="EMBL/GenBank/DDBJ databases">
        <title>Streptococcus pluranimalium as cause of bovine abortion.</title>
        <authorList>
            <person name="Rodriguez Campos S."/>
            <person name="Gobeli Brawand S."/>
            <person name="Brodard I."/>
            <person name="Rychener L."/>
            <person name="Perreten V."/>
        </authorList>
    </citation>
    <scope>NUCLEOTIDE SEQUENCE [LARGE SCALE GENOMIC DNA]</scope>
    <source>
        <strain evidence="2 3">14A0014</strain>
    </source>
</reference>
<dbReference type="InterPro" id="IPR025659">
    <property type="entry name" value="Tubby-like_C"/>
</dbReference>
<proteinExistence type="inferred from homology"/>